<keyword evidence="2" id="KW-1185">Reference proteome</keyword>
<evidence type="ECO:0000313" key="1">
    <source>
        <dbReference type="EMBL" id="CAL8132672.1"/>
    </source>
</evidence>
<organism evidence="1 2">
    <name type="scientific">Orchesella dallaii</name>
    <dbReference type="NCBI Taxonomy" id="48710"/>
    <lineage>
        <taxon>Eukaryota</taxon>
        <taxon>Metazoa</taxon>
        <taxon>Ecdysozoa</taxon>
        <taxon>Arthropoda</taxon>
        <taxon>Hexapoda</taxon>
        <taxon>Collembola</taxon>
        <taxon>Entomobryomorpha</taxon>
        <taxon>Entomobryoidea</taxon>
        <taxon>Orchesellidae</taxon>
        <taxon>Orchesellinae</taxon>
        <taxon>Orchesella</taxon>
    </lineage>
</organism>
<name>A0ABP1RPR0_9HEXA</name>
<evidence type="ECO:0000313" key="2">
    <source>
        <dbReference type="Proteomes" id="UP001642540"/>
    </source>
</evidence>
<comment type="caution">
    <text evidence="1">The sequence shown here is derived from an EMBL/GenBank/DDBJ whole genome shotgun (WGS) entry which is preliminary data.</text>
</comment>
<protein>
    <submittedName>
        <fullName evidence="1">Uncharacterized protein</fullName>
    </submittedName>
</protein>
<reference evidence="1 2" key="1">
    <citation type="submission" date="2024-08" db="EMBL/GenBank/DDBJ databases">
        <authorList>
            <person name="Cucini C."/>
            <person name="Frati F."/>
        </authorList>
    </citation>
    <scope>NUCLEOTIDE SEQUENCE [LARGE SCALE GENOMIC DNA]</scope>
</reference>
<accession>A0ABP1RPR0</accession>
<proteinExistence type="predicted"/>
<dbReference type="Proteomes" id="UP001642540">
    <property type="component" value="Unassembled WGS sequence"/>
</dbReference>
<sequence length="122" mass="14252">MSKDIQCQYLPKQQQKCPLPTLIKKSQFSAAFRMKKLLELEFEPLMKRVNMLLLLQLWRKFDDCKVPGYLQLSSMTRTHLRSNCKRDGERSGQPRNIDVGKLSKETFISWNVGNSVSVPEEF</sequence>
<dbReference type="EMBL" id="CAXLJM020000093">
    <property type="protein sequence ID" value="CAL8132672.1"/>
    <property type="molecule type" value="Genomic_DNA"/>
</dbReference>
<gene>
    <name evidence="1" type="ORF">ODALV1_LOCUS24705</name>
</gene>